<comment type="caution">
    <text evidence="1">The sequence shown here is derived from an EMBL/GenBank/DDBJ whole genome shotgun (WGS) entry which is preliminary data.</text>
</comment>
<evidence type="ECO:0000313" key="1">
    <source>
        <dbReference type="EMBL" id="GAA0396197.1"/>
    </source>
</evidence>
<keyword evidence="2" id="KW-1185">Reference proteome</keyword>
<accession>A0ABN0YID7</accession>
<gene>
    <name evidence="1" type="ORF">GCM10009093_23490</name>
</gene>
<proteinExistence type="predicted"/>
<name>A0ABN0YID7_9CAUL</name>
<organism evidence="1 2">
    <name type="scientific">Brevundimonas terrae</name>
    <dbReference type="NCBI Taxonomy" id="363631"/>
    <lineage>
        <taxon>Bacteria</taxon>
        <taxon>Pseudomonadati</taxon>
        <taxon>Pseudomonadota</taxon>
        <taxon>Alphaproteobacteria</taxon>
        <taxon>Caulobacterales</taxon>
        <taxon>Caulobacteraceae</taxon>
        <taxon>Brevundimonas</taxon>
    </lineage>
</organism>
<dbReference type="Proteomes" id="UP001500791">
    <property type="component" value="Unassembled WGS sequence"/>
</dbReference>
<protein>
    <submittedName>
        <fullName evidence="1">Uncharacterized protein</fullName>
    </submittedName>
</protein>
<reference evidence="1 2" key="1">
    <citation type="journal article" date="2019" name="Int. J. Syst. Evol. Microbiol.">
        <title>The Global Catalogue of Microorganisms (GCM) 10K type strain sequencing project: providing services to taxonomists for standard genome sequencing and annotation.</title>
        <authorList>
            <consortium name="The Broad Institute Genomics Platform"/>
            <consortium name="The Broad Institute Genome Sequencing Center for Infectious Disease"/>
            <person name="Wu L."/>
            <person name="Ma J."/>
        </authorList>
    </citation>
    <scope>NUCLEOTIDE SEQUENCE [LARGE SCALE GENOMIC DNA]</scope>
    <source>
        <strain evidence="1 2">JCM 13476</strain>
    </source>
</reference>
<sequence>MHNLISDLMDFVERQLKAEESCQVDWLAAWDEALGWIGRLDEQDLDVSPVVFLFLEETLQRRDPQFGKFRRAQLRKALADGTAFPD</sequence>
<dbReference type="EMBL" id="BAAAEJ010000008">
    <property type="protein sequence ID" value="GAA0396197.1"/>
    <property type="molecule type" value="Genomic_DNA"/>
</dbReference>
<evidence type="ECO:0000313" key="2">
    <source>
        <dbReference type="Proteomes" id="UP001500791"/>
    </source>
</evidence>
<dbReference type="RefSeq" id="WP_167177960.1">
    <property type="nucleotide sequence ID" value="NZ_BAAAEJ010000008.1"/>
</dbReference>